<dbReference type="PANTHER" id="PTHR10903:SF149">
    <property type="entry name" value="TRANSLOCASE OF CHLOROPLAST 33, CHLOROPLASTIC"/>
    <property type="match status" value="1"/>
</dbReference>
<dbReference type="GO" id="GO:0042802">
    <property type="term" value="F:identical protein binding"/>
    <property type="evidence" value="ECO:0007669"/>
    <property type="project" value="UniProtKB-ARBA"/>
</dbReference>
<dbReference type="PANTHER" id="PTHR10903">
    <property type="entry name" value="GTPASE, IMAP FAMILY MEMBER-RELATED"/>
    <property type="match status" value="1"/>
</dbReference>
<feature type="binding site" evidence="15">
    <location>
        <position position="160"/>
    </location>
    <ligand>
        <name>GTP</name>
        <dbReference type="ChEBI" id="CHEBI:37565"/>
    </ligand>
</feature>
<feature type="binding site" evidence="15">
    <location>
        <begin position="208"/>
        <end position="209"/>
    </location>
    <ligand>
        <name>GTP</name>
        <dbReference type="ChEBI" id="CHEBI:37565"/>
    </ligand>
</feature>
<evidence type="ECO:0000256" key="2">
    <source>
        <dbReference type="ARBA" id="ARBA00022528"/>
    </source>
</evidence>
<dbReference type="GO" id="GO:0006886">
    <property type="term" value="P:intracellular protein transport"/>
    <property type="evidence" value="ECO:0007669"/>
    <property type="project" value="UniProtKB-UniRule"/>
</dbReference>
<protein>
    <recommendedName>
        <fullName evidence="14">Translocase of chloroplast</fullName>
        <ecNumber evidence="14">3.6.5.-</ecNumber>
    </recommendedName>
</protein>
<dbReference type="GO" id="GO:0009707">
    <property type="term" value="C:chloroplast outer membrane"/>
    <property type="evidence" value="ECO:0007669"/>
    <property type="project" value="UniProtKB-SubCell"/>
</dbReference>
<dbReference type="Pfam" id="PF04548">
    <property type="entry name" value="AIG1"/>
    <property type="match status" value="1"/>
</dbReference>
<feature type="binding site" evidence="15">
    <location>
        <begin position="46"/>
        <end position="51"/>
    </location>
    <ligand>
        <name>GTP</name>
        <dbReference type="ChEBI" id="CHEBI:37565"/>
    </ligand>
</feature>
<keyword evidence="10 14" id="KW-0342">GTP-binding</keyword>
<keyword evidence="16" id="KW-0479">Metal-binding</keyword>
<dbReference type="FunFam" id="3.40.50.300:FF:001070">
    <property type="entry name" value="Translocase of chloroplast"/>
    <property type="match status" value="1"/>
</dbReference>
<evidence type="ECO:0000256" key="1">
    <source>
        <dbReference type="ARBA" id="ARBA00022448"/>
    </source>
</evidence>
<keyword evidence="8 14" id="KW-0653">Protein transport</keyword>
<sequence>MGSVLREWIGFQQFPTATQSKLVELFAKLKEEGVDKLTILVMGKGGVGKSSTVNSLFGERAVTVSSFQSEGFRPVMVSRNRAGFTLNIIDTPGLVEGGYVSYQALDMIKRFLLNKTIHVLLYVDRLDAYRVDDLDKQIIGAISDSFGKEIWSKSLLVLTHAQLSPPDDLSYDVFCARRSEAVLKTIRMGARIRKRDFEDSAIPVGLVENSGRCNKNENDEKVHSLFSEFVTIYSFVQVVYCELLNFELQILPNGDAWIPSLVKEIILVATNGKKALVVDEKLVSGSESNDRGKIFIPLILGIQWLLVKWIQREIKKDIAKGGKYL</sequence>
<comment type="similarity">
    <text evidence="13 14">Belongs to the TRAFAC class TrmE-Era-EngA-EngB-Septin-like GTPase superfamily. AIG1/Toc34/Toc159-like paraseptin GTPase family. TOC34 subfamily.</text>
</comment>
<dbReference type="PIRSF" id="PIRSF038134">
    <property type="entry name" value="Toc34"/>
    <property type="match status" value="1"/>
</dbReference>
<evidence type="ECO:0000256" key="12">
    <source>
        <dbReference type="ARBA" id="ARBA00024013"/>
    </source>
</evidence>
<accession>A0AAD6RFV7</accession>
<evidence type="ECO:0000256" key="6">
    <source>
        <dbReference type="ARBA" id="ARBA00022801"/>
    </source>
</evidence>
<gene>
    <name evidence="18" type="ORF">NC653_006888</name>
</gene>
<feature type="domain" description="AIG1-type G" evidence="17">
    <location>
        <begin position="34"/>
        <end position="249"/>
    </location>
</feature>
<evidence type="ECO:0000256" key="5">
    <source>
        <dbReference type="ARBA" id="ARBA00022741"/>
    </source>
</evidence>
<keyword evidence="6 14" id="KW-0378">Hydrolase</keyword>
<keyword evidence="11 14" id="KW-0472">Membrane</keyword>
<dbReference type="GO" id="GO:0015450">
    <property type="term" value="F:protein-transporting ATPase activity"/>
    <property type="evidence" value="ECO:0007669"/>
    <property type="project" value="InterPro"/>
</dbReference>
<dbReference type="InterPro" id="IPR006703">
    <property type="entry name" value="G_AIG1"/>
</dbReference>
<dbReference type="InterPro" id="IPR005688">
    <property type="entry name" value="Toc34"/>
</dbReference>
<keyword evidence="7 14" id="KW-1002">Plastid outer membrane</keyword>
<evidence type="ECO:0000256" key="11">
    <source>
        <dbReference type="ARBA" id="ARBA00023136"/>
    </source>
</evidence>
<keyword evidence="1 14" id="KW-0813">Transport</keyword>
<dbReference type="EMBL" id="JAQIZT010000002">
    <property type="protein sequence ID" value="KAJ7007996.1"/>
    <property type="molecule type" value="Genomic_DNA"/>
</dbReference>
<dbReference type="InterPro" id="IPR045058">
    <property type="entry name" value="GIMA/IAN/Toc"/>
</dbReference>
<evidence type="ECO:0000256" key="14">
    <source>
        <dbReference type="PIRNR" id="PIRNR038134"/>
    </source>
</evidence>
<keyword evidence="2 14" id="KW-0150">Chloroplast</keyword>
<dbReference type="SUPFAM" id="SSF52540">
    <property type="entry name" value="P-loop containing nucleoside triphosphate hydrolases"/>
    <property type="match status" value="1"/>
</dbReference>
<keyword evidence="5 14" id="KW-0547">Nucleotide-binding</keyword>
<keyword evidence="4 14" id="KW-0812">Transmembrane</keyword>
<evidence type="ECO:0000256" key="9">
    <source>
        <dbReference type="ARBA" id="ARBA00022989"/>
    </source>
</evidence>
<evidence type="ECO:0000256" key="4">
    <source>
        <dbReference type="ARBA" id="ARBA00022692"/>
    </source>
</evidence>
<keyword evidence="16" id="KW-0460">Magnesium</keyword>
<evidence type="ECO:0000256" key="16">
    <source>
        <dbReference type="PIRSR" id="PIRSR038134-2"/>
    </source>
</evidence>
<dbReference type="Proteomes" id="UP001164929">
    <property type="component" value="Chromosome 2"/>
</dbReference>
<evidence type="ECO:0000256" key="15">
    <source>
        <dbReference type="PIRSR" id="PIRSR038134-1"/>
    </source>
</evidence>
<proteinExistence type="inferred from homology"/>
<evidence type="ECO:0000256" key="8">
    <source>
        <dbReference type="ARBA" id="ARBA00022927"/>
    </source>
</evidence>
<name>A0AAD6RFV7_9ROSI</name>
<reference evidence="18" key="1">
    <citation type="journal article" date="2023" name="Mol. Ecol. Resour.">
        <title>Chromosome-level genome assembly of a triploid poplar Populus alba 'Berolinensis'.</title>
        <authorList>
            <person name="Chen S."/>
            <person name="Yu Y."/>
            <person name="Wang X."/>
            <person name="Wang S."/>
            <person name="Zhang T."/>
            <person name="Zhou Y."/>
            <person name="He R."/>
            <person name="Meng N."/>
            <person name="Wang Y."/>
            <person name="Liu W."/>
            <person name="Liu Z."/>
            <person name="Liu J."/>
            <person name="Guo Q."/>
            <person name="Huang H."/>
            <person name="Sederoff R.R."/>
            <person name="Wang G."/>
            <person name="Qu G."/>
            <person name="Chen S."/>
        </authorList>
    </citation>
    <scope>NUCLEOTIDE SEQUENCE</scope>
    <source>
        <strain evidence="18">SC-2020</strain>
    </source>
</reference>
<dbReference type="GO" id="GO:0046872">
    <property type="term" value="F:metal ion binding"/>
    <property type="evidence" value="ECO:0007669"/>
    <property type="project" value="UniProtKB-KW"/>
</dbReference>
<dbReference type="PROSITE" id="PS51720">
    <property type="entry name" value="G_AIG1"/>
    <property type="match status" value="1"/>
</dbReference>
<keyword evidence="19" id="KW-1185">Reference proteome</keyword>
<feature type="binding site" evidence="15">
    <location>
        <begin position="65"/>
        <end position="70"/>
    </location>
    <ligand>
        <name>GTP</name>
        <dbReference type="ChEBI" id="CHEBI:37565"/>
    </ligand>
</feature>
<evidence type="ECO:0000256" key="7">
    <source>
        <dbReference type="ARBA" id="ARBA00022805"/>
    </source>
</evidence>
<evidence type="ECO:0000256" key="10">
    <source>
        <dbReference type="ARBA" id="ARBA00023134"/>
    </source>
</evidence>
<comment type="subunit">
    <text evidence="14">Homodimer.</text>
</comment>
<comment type="subcellular location">
    <subcellularLocation>
        <location evidence="12 14">Plastid</location>
        <location evidence="12 14">Chloroplast outer membrane</location>
    </subcellularLocation>
</comment>
<evidence type="ECO:0000259" key="17">
    <source>
        <dbReference type="PROSITE" id="PS51720"/>
    </source>
</evidence>
<dbReference type="GO" id="GO:0016787">
    <property type="term" value="F:hydrolase activity"/>
    <property type="evidence" value="ECO:0007669"/>
    <property type="project" value="UniProtKB-KW"/>
</dbReference>
<evidence type="ECO:0000256" key="3">
    <source>
        <dbReference type="ARBA" id="ARBA00022640"/>
    </source>
</evidence>
<comment type="function">
    <text evidence="14">GTPase involved in protein precursor import into chloroplasts. Seems to recognize chloroplast-destined precursor proteins and regulate their presentation to the translocation channel through GTP hydrolysis.</text>
</comment>
<feature type="binding site" evidence="16">
    <location>
        <position position="50"/>
    </location>
    <ligand>
        <name>Mg(2+)</name>
        <dbReference type="ChEBI" id="CHEBI:18420"/>
    </ligand>
</feature>
<keyword evidence="3 14" id="KW-0934">Plastid</keyword>
<evidence type="ECO:0000256" key="13">
    <source>
        <dbReference type="ARBA" id="ARBA00060807"/>
    </source>
</evidence>
<evidence type="ECO:0000313" key="18">
    <source>
        <dbReference type="EMBL" id="KAJ7007996.1"/>
    </source>
</evidence>
<evidence type="ECO:0000313" key="19">
    <source>
        <dbReference type="Proteomes" id="UP001164929"/>
    </source>
</evidence>
<dbReference type="EC" id="3.6.5.-" evidence="14"/>
<comment type="caution">
    <text evidence="18">The sequence shown here is derived from an EMBL/GenBank/DDBJ whole genome shotgun (WGS) entry which is preliminary data.</text>
</comment>
<feature type="binding site" evidence="16">
    <location>
        <position position="68"/>
    </location>
    <ligand>
        <name>Mg(2+)</name>
        <dbReference type="ChEBI" id="CHEBI:18420"/>
    </ligand>
</feature>
<dbReference type="Gene3D" id="3.40.50.300">
    <property type="entry name" value="P-loop containing nucleotide triphosphate hydrolases"/>
    <property type="match status" value="1"/>
</dbReference>
<dbReference type="InterPro" id="IPR027417">
    <property type="entry name" value="P-loop_NTPase"/>
</dbReference>
<dbReference type="AlphaFoldDB" id="A0AAD6RFV7"/>
<organism evidence="18 19">
    <name type="scientific">Populus alba x Populus x berolinensis</name>
    <dbReference type="NCBI Taxonomy" id="444605"/>
    <lineage>
        <taxon>Eukaryota</taxon>
        <taxon>Viridiplantae</taxon>
        <taxon>Streptophyta</taxon>
        <taxon>Embryophyta</taxon>
        <taxon>Tracheophyta</taxon>
        <taxon>Spermatophyta</taxon>
        <taxon>Magnoliopsida</taxon>
        <taxon>eudicotyledons</taxon>
        <taxon>Gunneridae</taxon>
        <taxon>Pentapetalae</taxon>
        <taxon>rosids</taxon>
        <taxon>fabids</taxon>
        <taxon>Malpighiales</taxon>
        <taxon>Salicaceae</taxon>
        <taxon>Saliceae</taxon>
        <taxon>Populus</taxon>
    </lineage>
</organism>
<dbReference type="GO" id="GO:0005525">
    <property type="term" value="F:GTP binding"/>
    <property type="evidence" value="ECO:0007669"/>
    <property type="project" value="UniProtKB-UniRule"/>
</dbReference>
<keyword evidence="9" id="KW-1133">Transmembrane helix</keyword>